<feature type="transmembrane region" description="Helical" evidence="1">
    <location>
        <begin position="329"/>
        <end position="350"/>
    </location>
</feature>
<accession>A3QMV4</accession>
<dbReference type="RefSeq" id="YP_001096173.1">
    <property type="nucleotide sequence ID" value="NC_009127.1"/>
</dbReference>
<evidence type="ECO:0000313" key="3">
    <source>
        <dbReference type="EMBL" id="ABG42965.1"/>
    </source>
</evidence>
<keyword evidence="1" id="KW-1133">Transmembrane helix</keyword>
<evidence type="ECO:0000256" key="1">
    <source>
        <dbReference type="SAM" id="Phobius"/>
    </source>
</evidence>
<organism evidence="2 6">
    <name type="scientific">Cyprinid herpesvirus 3</name>
    <name type="common">CyHV-3</name>
    <dbReference type="NCBI Taxonomy" id="180230"/>
    <lineage>
        <taxon>Viruses</taxon>
        <taxon>Duplodnaviria</taxon>
        <taxon>Heunggongvirae</taxon>
        <taxon>Peploviricota</taxon>
        <taxon>Herviviricetes</taxon>
        <taxon>Herpesvirales</taxon>
        <taxon>Alloherpesviridae</taxon>
        <taxon>Cyvirus</taxon>
        <taxon>Cyvirus cyprinidallo3</taxon>
    </lineage>
</organism>
<dbReference type="EMBL" id="KJ627438">
    <property type="protein sequence ID" value="AIC32493.1"/>
    <property type="molecule type" value="Genomic_DNA"/>
</dbReference>
<evidence type="ECO:0000313" key="4">
    <source>
        <dbReference type="EMBL" id="AIC32493.1"/>
    </source>
</evidence>
<evidence type="ECO:0000313" key="6">
    <source>
        <dbReference type="Proteomes" id="UP000106924"/>
    </source>
</evidence>
<gene>
    <name evidence="4" type="ORF">CyHV3-GZ_ORF138L</name>
    <name evidence="3" type="ORF">CyHV3_ORF138</name>
    <name evidence="5" type="ORF">KHVJ147</name>
</gene>
<dbReference type="Proteomes" id="UP000156776">
    <property type="component" value="Segment"/>
</dbReference>
<keyword evidence="1" id="KW-0472">Membrane</keyword>
<dbReference type="Proteomes" id="UP000160099">
    <property type="component" value="Segment"/>
</dbReference>
<evidence type="ECO:0000313" key="2">
    <source>
        <dbReference type="EMBL" id="ABC55107.1"/>
    </source>
</evidence>
<dbReference type="EMBL" id="DQ177346">
    <property type="protein sequence ID" value="ABC55107.1"/>
    <property type="molecule type" value="Genomic_DNA"/>
</dbReference>
<dbReference type="EMBL" id="AP008984">
    <property type="protein sequence ID" value="BAF48951.1"/>
    <property type="molecule type" value="Genomic_DNA"/>
</dbReference>
<evidence type="ECO:0000313" key="8">
    <source>
        <dbReference type="Proteomes" id="UP000160099"/>
    </source>
</evidence>
<dbReference type="KEGG" id="vg:11266468"/>
<proteinExistence type="predicted"/>
<dbReference type="Proteomes" id="UP000169752">
    <property type="component" value="Segment"/>
</dbReference>
<name>A3QMV4_CYHV3</name>
<dbReference type="EMBL" id="DQ657948">
    <property type="protein sequence ID" value="ABG42965.1"/>
    <property type="molecule type" value="Genomic_DNA"/>
</dbReference>
<evidence type="ECO:0000313" key="7">
    <source>
        <dbReference type="Proteomes" id="UP000156776"/>
    </source>
</evidence>
<keyword evidence="1" id="KW-0812">Transmembrane</keyword>
<keyword evidence="7" id="KW-1185">Reference proteome</keyword>
<reference evidence="3" key="2">
    <citation type="submission" date="2007-03" db="EMBL/GenBank/DDBJ databases">
        <title>Comparative genomics of carp herpesviruses.</title>
        <authorList>
            <person name="Davison A.J."/>
            <person name="Kurobe T."/>
            <person name="Gatherer D."/>
            <person name="Cunningham C."/>
            <person name="Waltzek T.B."/>
            <person name="Korf I."/>
            <person name="Fukuda H."/>
            <person name="Hedrick R.P."/>
        </authorList>
    </citation>
    <scope>NUCLEOTIDE SEQUENCE</scope>
    <source>
        <strain evidence="3">KHV-U</strain>
    </source>
</reference>
<reference evidence="6 7" key="1">
    <citation type="journal article" date="2007" name="J. Virol.">
        <title>Genome sequences of three koi herpesvirus isolates representing the expanding distribution of an emerging disease threatening koi and common carp worldwide.</title>
        <authorList>
            <person name="Aoki T."/>
            <person name="Hirono I."/>
            <person name="Kurokawa K."/>
            <person name="Fukuda H."/>
            <person name="Nahary R."/>
            <person name="Eldar A."/>
            <person name="Davison A.J."/>
            <person name="Waltzek T.B."/>
            <person name="Bercovier H."/>
            <person name="Hedrick R.P."/>
        </authorList>
    </citation>
    <scope>NUCLEOTIDE SEQUENCE [LARGE SCALE GENOMIC DNA]</scope>
    <source>
        <strain evidence="2">KHV-I</strain>
        <strain evidence="3 7">KHV-U</strain>
        <strain evidence="5">TUMST1</strain>
    </source>
</reference>
<sequence length="392" mass="45157">MNILILLPLLTLCVLCEARRHKCLSPDHIKNITFYINHARMENYTWPASVCSCDIDDEDCRCNLPSRYDFPWIPVTWIFHGVCTEQNNTRDYGWFFEMQALAAEIQPRITVGVDWSCDYHMPTTVEHVDLIADYFIKKYSDSLHHSECWGITYGSIVCNVLSRRTGPHYDPTIFRLVALDAVDYDGLHRRLAPNYWYKDSMDAYYTVAFNTGPVSDTIKEMDLVVMADSPHNNVSAKDIWLRMLDSSQPVMCLNYTGGIFTKRHALKWFNYNVDMLHGYGYTNVSNNGTPVDCVYHIPVPTTIRPTTTPRRTPKPTRPFDLDTEFMQNWIGGFVILMSFVFFLFVVVLLCPERKTPMFNYTHNTRPVPYIYRRQVAAEAAAAAPAAPDPPQV</sequence>
<dbReference type="Proteomes" id="UP000106924">
    <property type="component" value="Segment"/>
</dbReference>
<evidence type="ECO:0000313" key="5">
    <source>
        <dbReference type="EMBL" id="BAF48951.1"/>
    </source>
</evidence>
<reference evidence="4 8" key="3">
    <citation type="journal article" date="2015" name="Vet. Microbiol.">
        <title>Whole-genome sequence of a novel Chinese cyprinid herpesvirus 3 isolate reveals the existence of a distinct European genotype in East Asia.</title>
        <authorList>
            <person name="Li W."/>
            <person name="Lee X."/>
            <person name="Weng S."/>
            <person name="He J."/>
            <person name="Dong C."/>
        </authorList>
    </citation>
    <scope>NUCLEOTIDE SEQUENCE [LARGE SCALE GENOMIC DNA]</scope>
    <source>
        <strain evidence="4">KHV-GZ11</strain>
    </source>
</reference>
<dbReference type="GeneID" id="11266468"/>
<protein>
    <submittedName>
        <fullName evidence="3">Membrane protein ORF138</fullName>
    </submittedName>
    <submittedName>
        <fullName evidence="4">ORF138L</fullName>
    </submittedName>
</protein>